<dbReference type="EMBL" id="GL385407">
    <property type="protein sequence ID" value="EJT69034.1"/>
    <property type="molecule type" value="Genomic_DNA"/>
</dbReference>
<keyword evidence="3" id="KW-1185">Reference proteome</keyword>
<sequence length="961" mass="102848">MFANTRIAPLGWAAAAILGHPASASIDDQAGLHFNGGTFEKPSSLVRPRFRYWLPDSSVSPDVVKADITAAGSIGAGGIELLPFFQYGGRIGNMPPGADWSISNFGTPQFDAVFRAALEAHQEHGMVMDFALGPNQGQGVPVRADDEGLQWDLVPFTAAVPPNRSFHGVVPGWGTGELVSVVSAAVASQKSLSTTASDELQLVNVTWDQYILRHGSLTERISSVDNTTGEVSLTLGAASNSTGYRLFAFYQKLTLERNLVFNATQDKTIFDNGSFVVDHFDGAGARVVARFWEDHILTDPTTKELLTKVGNYAWEDSVEITSNISWSKSLSARFQKVAGYRIEPFLPLLTFKQNNFALQAATPGPFECLLDSPDQGAGHVNDYHNTLADGIKDYLQTLTNWTNGVLKLQLSAQPGYNLPVDMLATIPIVQAPECESLGFGDDIDLYRHFTGPANLAGKRVISNELGAVIMSAYRYLLSELLFSANRGFAAGINQYVIHGQVYSGNYYATTWPGYTPFSYLFSELYSDKQPYWENGLADVLGYMGRTQLVQQSGVPRVDVAVYSKQSTTSPLGVGYKAADLQKNGWTYTYVSPANFDLPQATVNNGVLGPNGPAWKAIVIESTRNLTLSAASKVKEYAGAGLPVIFSGGSPSYYPEKDGGTNVHQVAAGGVAELLSSLGLSPWVKASSNGTWYTTWRESAADGIDYAFVLSDLAPASGEIVVASTKRPYFFDAWTGTRKPVLTHQQDETTTTIPLSMAGNQTLIIAFSDKLESEVPAPSMHITSAPPSVIGADFDKTSGISLRVVASAAPGNVSLSDGTSHAVPAMEAPPAFALTNWTLVAELWEAPPNLSDASAIASKRNTTHELPTLVPWAAIPALVNASGLGYYSVRFSWSPSNASATGAYLSLPGPIPNTAPQLLNAGSLPVPEVLVDLKGIPLPGRVEAGLVGEVRVIPFVVQRLGL</sequence>
<accession>J3PIV1</accession>
<dbReference type="PANTHER" id="PTHR36848:SF2">
    <property type="entry name" value="SECRETED PROTEIN"/>
    <property type="match status" value="1"/>
</dbReference>
<dbReference type="Proteomes" id="UP000006039">
    <property type="component" value="Unassembled WGS sequence"/>
</dbReference>
<dbReference type="Pfam" id="PF17132">
    <property type="entry name" value="Glyco_hydro_106"/>
    <property type="match status" value="1"/>
</dbReference>
<name>J3PIV1_GAET3</name>
<dbReference type="OrthoDB" id="2588159at2759"/>
<reference evidence="1" key="3">
    <citation type="submission" date="2010-09" db="EMBL/GenBank/DDBJ databases">
        <title>Annotation of Gaeumannomyces graminis var. tritici R3-111a-1.</title>
        <authorList>
            <consortium name="The Broad Institute Genome Sequencing Platform"/>
            <person name="Ma L.-J."/>
            <person name="Dead R."/>
            <person name="Young S.K."/>
            <person name="Zeng Q."/>
            <person name="Gargeya S."/>
            <person name="Fitzgerald M."/>
            <person name="Haas B."/>
            <person name="Abouelleil A."/>
            <person name="Alvarado L."/>
            <person name="Arachchi H.M."/>
            <person name="Berlin A."/>
            <person name="Brown A."/>
            <person name="Chapman S.B."/>
            <person name="Chen Z."/>
            <person name="Dunbar C."/>
            <person name="Freedman E."/>
            <person name="Gearin G."/>
            <person name="Gellesch M."/>
            <person name="Goldberg J."/>
            <person name="Griggs A."/>
            <person name="Gujja S."/>
            <person name="Heiman D."/>
            <person name="Howarth C."/>
            <person name="Larson L."/>
            <person name="Lui A."/>
            <person name="MacDonald P.J.P."/>
            <person name="Mehta T."/>
            <person name="Montmayeur A."/>
            <person name="Murphy C."/>
            <person name="Neiman D."/>
            <person name="Pearson M."/>
            <person name="Priest M."/>
            <person name="Roberts A."/>
            <person name="Saif S."/>
            <person name="Shea T."/>
            <person name="Shenoy N."/>
            <person name="Sisk P."/>
            <person name="Stolte C."/>
            <person name="Sykes S."/>
            <person name="Yandava C."/>
            <person name="Wortman J."/>
            <person name="Nusbaum C."/>
            <person name="Birren B."/>
        </authorList>
    </citation>
    <scope>NUCLEOTIDE SEQUENCE</scope>
    <source>
        <strain evidence="1">R3-111a-1</strain>
    </source>
</reference>
<dbReference type="HOGENOM" id="CLU_003772_0_0_1"/>
<dbReference type="eggNOG" id="ENOG502SH7Q">
    <property type="taxonomic scope" value="Eukaryota"/>
</dbReference>
<dbReference type="RefSeq" id="XP_009229601.1">
    <property type="nucleotide sequence ID" value="XM_009231337.1"/>
</dbReference>
<dbReference type="STRING" id="644352.J3PIV1"/>
<organism evidence="1">
    <name type="scientific">Gaeumannomyces tritici (strain R3-111a-1)</name>
    <name type="common">Wheat and barley take-all root rot fungus</name>
    <name type="synonym">Gaeumannomyces graminis var. tritici</name>
    <dbReference type="NCBI Taxonomy" id="644352"/>
    <lineage>
        <taxon>Eukaryota</taxon>
        <taxon>Fungi</taxon>
        <taxon>Dikarya</taxon>
        <taxon>Ascomycota</taxon>
        <taxon>Pezizomycotina</taxon>
        <taxon>Sordariomycetes</taxon>
        <taxon>Sordariomycetidae</taxon>
        <taxon>Magnaporthales</taxon>
        <taxon>Magnaporthaceae</taxon>
        <taxon>Gaeumannomyces</taxon>
    </lineage>
</organism>
<dbReference type="InterPro" id="IPR053161">
    <property type="entry name" value="Ulvan_degrading_GH"/>
</dbReference>
<gene>
    <name evidence="2" type="primary">20353889</name>
    <name evidence="1" type="ORF">GGTG_13431</name>
</gene>
<reference evidence="3" key="1">
    <citation type="submission" date="2010-07" db="EMBL/GenBank/DDBJ databases">
        <title>The genome sequence of Gaeumannomyces graminis var. tritici strain R3-111a-1.</title>
        <authorList>
            <consortium name="The Broad Institute Genome Sequencing Platform"/>
            <person name="Ma L.-J."/>
            <person name="Dead R."/>
            <person name="Young S."/>
            <person name="Zeng Q."/>
            <person name="Koehrsen M."/>
            <person name="Alvarado L."/>
            <person name="Berlin A."/>
            <person name="Chapman S.B."/>
            <person name="Chen Z."/>
            <person name="Freedman E."/>
            <person name="Gellesch M."/>
            <person name="Goldberg J."/>
            <person name="Griggs A."/>
            <person name="Gujja S."/>
            <person name="Heilman E.R."/>
            <person name="Heiman D."/>
            <person name="Hepburn T."/>
            <person name="Howarth C."/>
            <person name="Jen D."/>
            <person name="Larson L."/>
            <person name="Mehta T."/>
            <person name="Neiman D."/>
            <person name="Pearson M."/>
            <person name="Roberts A."/>
            <person name="Saif S."/>
            <person name="Shea T."/>
            <person name="Shenoy N."/>
            <person name="Sisk P."/>
            <person name="Stolte C."/>
            <person name="Sykes S."/>
            <person name="Walk T."/>
            <person name="White J."/>
            <person name="Yandava C."/>
            <person name="Haas B."/>
            <person name="Nusbaum C."/>
            <person name="Birren B."/>
        </authorList>
    </citation>
    <scope>NUCLEOTIDE SEQUENCE [LARGE SCALE GENOMIC DNA]</scope>
    <source>
        <strain evidence="3">R3-111a-1</strain>
    </source>
</reference>
<evidence type="ECO:0000313" key="3">
    <source>
        <dbReference type="Proteomes" id="UP000006039"/>
    </source>
</evidence>
<reference evidence="2" key="4">
    <citation type="journal article" date="2015" name="G3 (Bethesda)">
        <title>Genome sequences of three phytopathogenic species of the Magnaporthaceae family of fungi.</title>
        <authorList>
            <person name="Okagaki L.H."/>
            <person name="Nunes C.C."/>
            <person name="Sailsbery J."/>
            <person name="Clay B."/>
            <person name="Brown D."/>
            <person name="John T."/>
            <person name="Oh Y."/>
            <person name="Young N."/>
            <person name="Fitzgerald M."/>
            <person name="Haas B.J."/>
            <person name="Zeng Q."/>
            <person name="Young S."/>
            <person name="Adiconis X."/>
            <person name="Fan L."/>
            <person name="Levin J.Z."/>
            <person name="Mitchell T.K."/>
            <person name="Okubara P.A."/>
            <person name="Farman M.L."/>
            <person name="Kohn L.M."/>
            <person name="Birren B."/>
            <person name="Ma L.-J."/>
            <person name="Dean R.A."/>
        </authorList>
    </citation>
    <scope>NUCLEOTIDE SEQUENCE</scope>
    <source>
        <strain evidence="2">R3-111a-1</strain>
    </source>
</reference>
<dbReference type="VEuPathDB" id="FungiDB:GGTG_13431"/>
<evidence type="ECO:0000313" key="2">
    <source>
        <dbReference type="EnsemblFungi" id="EJT69034"/>
    </source>
</evidence>
<reference evidence="2" key="5">
    <citation type="submission" date="2018-04" db="UniProtKB">
        <authorList>
            <consortium name="EnsemblFungi"/>
        </authorList>
    </citation>
    <scope>IDENTIFICATION</scope>
    <source>
        <strain evidence="2">R3-111a-1</strain>
    </source>
</reference>
<dbReference type="PANTHER" id="PTHR36848">
    <property type="entry name" value="DNA-BINDING PROTEIN (PUTATIVE SECRETED PROTEIN)-RELATED"/>
    <property type="match status" value="1"/>
</dbReference>
<dbReference type="EnsemblFungi" id="EJT69034">
    <property type="protein sequence ID" value="EJT69034"/>
    <property type="gene ID" value="GGTG_13431"/>
</dbReference>
<proteinExistence type="predicted"/>
<evidence type="ECO:0000313" key="1">
    <source>
        <dbReference type="EMBL" id="EJT69034.1"/>
    </source>
</evidence>
<reference evidence="1" key="2">
    <citation type="submission" date="2010-07" db="EMBL/GenBank/DDBJ databases">
        <authorList>
            <consortium name="The Broad Institute Genome Sequencing Platform"/>
            <consortium name="Broad Institute Genome Sequencing Center for Infectious Disease"/>
            <person name="Ma L.-J."/>
            <person name="Dead R."/>
            <person name="Young S."/>
            <person name="Zeng Q."/>
            <person name="Koehrsen M."/>
            <person name="Alvarado L."/>
            <person name="Berlin A."/>
            <person name="Chapman S.B."/>
            <person name="Chen Z."/>
            <person name="Freedman E."/>
            <person name="Gellesch M."/>
            <person name="Goldberg J."/>
            <person name="Griggs A."/>
            <person name="Gujja S."/>
            <person name="Heilman E.R."/>
            <person name="Heiman D."/>
            <person name="Hepburn T."/>
            <person name="Howarth C."/>
            <person name="Jen D."/>
            <person name="Larson L."/>
            <person name="Mehta T."/>
            <person name="Neiman D."/>
            <person name="Pearson M."/>
            <person name="Roberts A."/>
            <person name="Saif S."/>
            <person name="Shea T."/>
            <person name="Shenoy N."/>
            <person name="Sisk P."/>
            <person name="Stolte C."/>
            <person name="Sykes S."/>
            <person name="Walk T."/>
            <person name="White J."/>
            <person name="Yandava C."/>
            <person name="Haas B."/>
            <person name="Nusbaum C."/>
            <person name="Birren B."/>
        </authorList>
    </citation>
    <scope>NUCLEOTIDE SEQUENCE</scope>
    <source>
        <strain evidence="1">R3-111a-1</strain>
    </source>
</reference>
<dbReference type="AlphaFoldDB" id="J3PIV1"/>
<dbReference type="GeneID" id="20353889"/>
<protein>
    <recommendedName>
        <fullName evidence="4">Secreted protein</fullName>
    </recommendedName>
</protein>
<evidence type="ECO:0008006" key="4">
    <source>
        <dbReference type="Google" id="ProtNLM"/>
    </source>
</evidence>